<dbReference type="InterPro" id="IPR013762">
    <property type="entry name" value="Integrase-like_cat_sf"/>
</dbReference>
<evidence type="ECO:0000256" key="2">
    <source>
        <dbReference type="ARBA" id="ARBA00023172"/>
    </source>
</evidence>
<feature type="region of interest" description="Disordered" evidence="3">
    <location>
        <begin position="302"/>
        <end position="322"/>
    </location>
</feature>
<gene>
    <name evidence="4" type="ORF">GCM10009788_25490</name>
</gene>
<proteinExistence type="predicted"/>
<keyword evidence="1" id="KW-0238">DNA-binding</keyword>
<keyword evidence="5" id="KW-1185">Reference proteome</keyword>
<sequence>MFLSDDCPEPRPYPRPRPVATHQPAAATTPSSAGEPPEEPASAGEWAAAQELAPAPPDTIRELIALAELIRATGIPARSAQTPDTASAAAVGPTLRDVERIAAALDAEIAPGTRRVYAYAWGLWATWCQGRGLCPLPAAPEAVAAYLAERAEAGFCFGTLEMACSAIAYQHRAAELPNPLDDPTLRRVRRGLRRTVGTAPRRRAHPLSLPDVRRLLDVMDPADLAGARDRALLLVGFASALRPSELGALRETQATTGSDGLLLAIPRSKSDPEGHQQIVPVARGRYPDTDPVAALGHWRKVRDRHDPEHPSDPSQLNTMVDGDDRGARPWVHLFPRLHRTRVLIDQPLSGTGVSEMLQRHAPLPVTVSPLRCRRAQTGWTNADAGKGGLAIRYLFGYHWSHGWDDHRASAPRQWPVAA</sequence>
<accession>A0ABN2ALZ0</accession>
<feature type="compositionally biased region" description="Low complexity" evidence="3">
    <location>
        <begin position="30"/>
        <end position="45"/>
    </location>
</feature>
<dbReference type="Gene3D" id="1.10.443.10">
    <property type="entry name" value="Intergrase catalytic core"/>
    <property type="match status" value="1"/>
</dbReference>
<dbReference type="Gene3D" id="1.10.150.130">
    <property type="match status" value="1"/>
</dbReference>
<dbReference type="Proteomes" id="UP001500842">
    <property type="component" value="Unassembled WGS sequence"/>
</dbReference>
<evidence type="ECO:0000313" key="5">
    <source>
        <dbReference type="Proteomes" id="UP001500842"/>
    </source>
</evidence>
<dbReference type="SUPFAM" id="SSF56349">
    <property type="entry name" value="DNA breaking-rejoining enzymes"/>
    <property type="match status" value="1"/>
</dbReference>
<protein>
    <recommendedName>
        <fullName evidence="6">Tyr recombinase domain-containing protein</fullName>
    </recommendedName>
</protein>
<evidence type="ECO:0008006" key="6">
    <source>
        <dbReference type="Google" id="ProtNLM"/>
    </source>
</evidence>
<dbReference type="InterPro" id="IPR011010">
    <property type="entry name" value="DNA_brk_join_enz"/>
</dbReference>
<evidence type="ECO:0000256" key="1">
    <source>
        <dbReference type="ARBA" id="ARBA00023125"/>
    </source>
</evidence>
<name>A0ABN2ALZ0_9ACTN</name>
<keyword evidence="2" id="KW-0233">DNA recombination</keyword>
<evidence type="ECO:0000256" key="3">
    <source>
        <dbReference type="SAM" id="MobiDB-lite"/>
    </source>
</evidence>
<dbReference type="PANTHER" id="PTHR34605">
    <property type="entry name" value="PHAGE_INTEGRASE DOMAIN-CONTAINING PROTEIN"/>
    <property type="match status" value="1"/>
</dbReference>
<dbReference type="SUPFAM" id="SSF47823">
    <property type="entry name" value="lambda integrase-like, N-terminal domain"/>
    <property type="match status" value="1"/>
</dbReference>
<dbReference type="PANTHER" id="PTHR34605:SF3">
    <property type="entry name" value="P CELL-TYPE AGGLUTINATION PROTEIN MAP4-LIKE-RELATED"/>
    <property type="match status" value="1"/>
</dbReference>
<dbReference type="InterPro" id="IPR010998">
    <property type="entry name" value="Integrase_recombinase_N"/>
</dbReference>
<organism evidence="4 5">
    <name type="scientific">Nocardioides humi</name>
    <dbReference type="NCBI Taxonomy" id="449461"/>
    <lineage>
        <taxon>Bacteria</taxon>
        <taxon>Bacillati</taxon>
        <taxon>Actinomycetota</taxon>
        <taxon>Actinomycetes</taxon>
        <taxon>Propionibacteriales</taxon>
        <taxon>Nocardioidaceae</taxon>
        <taxon>Nocardioides</taxon>
    </lineage>
</organism>
<comment type="caution">
    <text evidence="4">The sequence shown here is derived from an EMBL/GenBank/DDBJ whole genome shotgun (WGS) entry which is preliminary data.</text>
</comment>
<reference evidence="4 5" key="1">
    <citation type="journal article" date="2019" name="Int. J. Syst. Evol. Microbiol.">
        <title>The Global Catalogue of Microorganisms (GCM) 10K type strain sequencing project: providing services to taxonomists for standard genome sequencing and annotation.</title>
        <authorList>
            <consortium name="The Broad Institute Genomics Platform"/>
            <consortium name="The Broad Institute Genome Sequencing Center for Infectious Disease"/>
            <person name="Wu L."/>
            <person name="Ma J."/>
        </authorList>
    </citation>
    <scope>NUCLEOTIDE SEQUENCE [LARGE SCALE GENOMIC DNA]</scope>
    <source>
        <strain evidence="4 5">JCM 14942</strain>
    </source>
</reference>
<evidence type="ECO:0000313" key="4">
    <source>
        <dbReference type="EMBL" id="GAA1520511.1"/>
    </source>
</evidence>
<dbReference type="EMBL" id="BAAAOR010000023">
    <property type="protein sequence ID" value="GAA1520511.1"/>
    <property type="molecule type" value="Genomic_DNA"/>
</dbReference>
<dbReference type="InterPro" id="IPR052925">
    <property type="entry name" value="Phage_Integrase-like_Recomb"/>
</dbReference>
<feature type="region of interest" description="Disordered" evidence="3">
    <location>
        <begin position="1"/>
        <end position="45"/>
    </location>
</feature>